<dbReference type="RefSeq" id="WP_100859761.1">
    <property type="nucleotide sequence ID" value="NZ_PGCP01000013.1"/>
</dbReference>
<reference evidence="2 3" key="1">
    <citation type="submission" date="2017-11" db="EMBL/GenBank/DDBJ databases">
        <title>Draft genome sequence of environmental isolate Aeromonas lusitania sp. nov. MDC 2473.</title>
        <authorList>
            <person name="Colston S.M."/>
            <person name="Navarro A."/>
            <person name="Martinez-Murcia A.J."/>
            <person name="Graf J."/>
        </authorList>
    </citation>
    <scope>NUCLEOTIDE SEQUENCE [LARGE SCALE GENOMIC DNA]</scope>
    <source>
        <strain evidence="2 3">MDC 2473</strain>
    </source>
</reference>
<feature type="domain" description="YjiS-like" evidence="1">
    <location>
        <begin position="30"/>
        <end position="59"/>
    </location>
</feature>
<organism evidence="2 3">
    <name type="scientific">Aeromonas lusitana</name>
    <dbReference type="NCBI Taxonomy" id="931529"/>
    <lineage>
        <taxon>Bacteria</taxon>
        <taxon>Pseudomonadati</taxon>
        <taxon>Pseudomonadota</taxon>
        <taxon>Gammaproteobacteria</taxon>
        <taxon>Aeromonadales</taxon>
        <taxon>Aeromonadaceae</taxon>
        <taxon>Aeromonas</taxon>
    </lineage>
</organism>
<evidence type="ECO:0000313" key="3">
    <source>
        <dbReference type="Proteomes" id="UP000232060"/>
    </source>
</evidence>
<dbReference type="AlphaFoldDB" id="A0A2M8HAK8"/>
<comment type="caution">
    <text evidence="2">The sequence shown here is derived from an EMBL/GenBank/DDBJ whole genome shotgun (WGS) entry which is preliminary data.</text>
</comment>
<gene>
    <name evidence="2" type="ORF">CUC44_09730</name>
</gene>
<name>A0A2M8HAK8_9GAMM</name>
<evidence type="ECO:0000259" key="1">
    <source>
        <dbReference type="Pfam" id="PF06568"/>
    </source>
</evidence>
<dbReference type="InterPro" id="IPR009506">
    <property type="entry name" value="YjiS-like"/>
</dbReference>
<keyword evidence="3" id="KW-1185">Reference proteome</keyword>
<dbReference type="OrthoDB" id="5588773at2"/>
<dbReference type="EMBL" id="PGCP01000013">
    <property type="protein sequence ID" value="PJC93501.1"/>
    <property type="molecule type" value="Genomic_DNA"/>
</dbReference>
<protein>
    <recommendedName>
        <fullName evidence="1">YjiS-like domain-containing protein</fullName>
    </recommendedName>
</protein>
<sequence length="69" mass="8127">MANMTYTEAGYQHSSQSNLMARVKMTVLTWLERSRSRRQLSELPAYLLKDIGLNEADRYQETTKPFWRG</sequence>
<evidence type="ECO:0000313" key="2">
    <source>
        <dbReference type="EMBL" id="PJC93501.1"/>
    </source>
</evidence>
<dbReference type="Pfam" id="PF06568">
    <property type="entry name" value="YjiS-like"/>
    <property type="match status" value="1"/>
</dbReference>
<proteinExistence type="predicted"/>
<dbReference type="Proteomes" id="UP000232060">
    <property type="component" value="Unassembled WGS sequence"/>
</dbReference>
<accession>A0A2M8HAK8</accession>